<gene>
    <name evidence="1" type="ORF">ENG63_02585</name>
</gene>
<protein>
    <submittedName>
        <fullName evidence="1">Uncharacterized protein</fullName>
    </submittedName>
</protein>
<dbReference type="Proteomes" id="UP000886289">
    <property type="component" value="Unassembled WGS sequence"/>
</dbReference>
<dbReference type="AlphaFoldDB" id="A0A7C0U242"/>
<organism evidence="1">
    <name type="scientific">Desulfofervidus auxilii</name>
    <dbReference type="NCBI Taxonomy" id="1621989"/>
    <lineage>
        <taxon>Bacteria</taxon>
        <taxon>Pseudomonadati</taxon>
        <taxon>Thermodesulfobacteriota</taxon>
        <taxon>Candidatus Desulfofervidia</taxon>
        <taxon>Candidatus Desulfofervidales</taxon>
        <taxon>Candidatus Desulfofervidaceae</taxon>
        <taxon>Candidatus Desulfofervidus</taxon>
    </lineage>
</organism>
<accession>A0A7C0U242</accession>
<comment type="caution">
    <text evidence="1">The sequence shown here is derived from an EMBL/GenBank/DDBJ whole genome shotgun (WGS) entry which is preliminary data.</text>
</comment>
<name>A0A7C0U242_DESA2</name>
<sequence>MENFEKAVKAVKEFAHADAKRIALRDRLRAEAIAHYLKDKKGKIFIEAGYIHIFLSRFLQNVNLKDWEIKASFLLAPIACSLAKKILGKPLPYPLVPGDILTFWYMRRKKIDPQKENLLAARVLIYNKLISSEELEPTPTIPFPHLKQEFFIKVILQKLSYKDCAYLYEIIKFLPQQKVWQLIQKVTGINYL</sequence>
<reference evidence="1" key="1">
    <citation type="journal article" date="2020" name="mSystems">
        <title>Genome- and Community-Level Interaction Insights into Carbon Utilization and Element Cycling Functions of Hydrothermarchaeota in Hydrothermal Sediment.</title>
        <authorList>
            <person name="Zhou Z."/>
            <person name="Liu Y."/>
            <person name="Xu W."/>
            <person name="Pan J."/>
            <person name="Luo Z.H."/>
            <person name="Li M."/>
        </authorList>
    </citation>
    <scope>NUCLEOTIDE SEQUENCE [LARGE SCALE GENOMIC DNA]</scope>
    <source>
        <strain evidence="1">HyVt-233</strain>
    </source>
</reference>
<dbReference type="EMBL" id="DRBS01000098">
    <property type="protein sequence ID" value="HDD43733.1"/>
    <property type="molecule type" value="Genomic_DNA"/>
</dbReference>
<proteinExistence type="predicted"/>
<evidence type="ECO:0000313" key="1">
    <source>
        <dbReference type="EMBL" id="HDD43733.1"/>
    </source>
</evidence>